<dbReference type="EMBL" id="JACVVK020000010">
    <property type="protein sequence ID" value="KAK7505605.1"/>
    <property type="molecule type" value="Genomic_DNA"/>
</dbReference>
<dbReference type="Pfam" id="PF07714">
    <property type="entry name" value="PK_Tyr_Ser-Thr"/>
    <property type="match status" value="1"/>
</dbReference>
<evidence type="ECO:0000256" key="4">
    <source>
        <dbReference type="ARBA" id="ARBA00022777"/>
    </source>
</evidence>
<keyword evidence="4" id="KW-0418">Kinase</keyword>
<keyword evidence="6" id="KW-0472">Membrane</keyword>
<dbReference type="CDD" id="cd00192">
    <property type="entry name" value="PTKc"/>
    <property type="match status" value="1"/>
</dbReference>
<evidence type="ECO:0000313" key="11">
    <source>
        <dbReference type="Proteomes" id="UP001519460"/>
    </source>
</evidence>
<dbReference type="GO" id="GO:0030182">
    <property type="term" value="P:neuron differentiation"/>
    <property type="evidence" value="ECO:0007669"/>
    <property type="project" value="UniProtKB-ARBA"/>
</dbReference>
<dbReference type="PROSITE" id="PS00109">
    <property type="entry name" value="PROTEIN_KINASE_TYR"/>
    <property type="match status" value="1"/>
</dbReference>
<reference evidence="10 11" key="1">
    <citation type="journal article" date="2023" name="Sci. Data">
        <title>Genome assembly of the Korean intertidal mud-creeper Batillaria attramentaria.</title>
        <authorList>
            <person name="Patra A.K."/>
            <person name="Ho P.T."/>
            <person name="Jun S."/>
            <person name="Lee S.J."/>
            <person name="Kim Y."/>
            <person name="Won Y.J."/>
        </authorList>
    </citation>
    <scope>NUCLEOTIDE SEQUENCE [LARGE SCALE GENOMIC DNA]</scope>
    <source>
        <strain evidence="10">Wonlab-2016</strain>
    </source>
</reference>
<feature type="compositionally biased region" description="Low complexity" evidence="8">
    <location>
        <begin position="313"/>
        <end position="331"/>
    </location>
</feature>
<keyword evidence="3" id="KW-0547">Nucleotide-binding</keyword>
<dbReference type="AlphaFoldDB" id="A0ABD0M228"/>
<dbReference type="GO" id="GO:0012505">
    <property type="term" value="C:endomembrane system"/>
    <property type="evidence" value="ECO:0007669"/>
    <property type="project" value="UniProtKB-SubCell"/>
</dbReference>
<evidence type="ECO:0000259" key="9">
    <source>
        <dbReference type="PROSITE" id="PS50011"/>
    </source>
</evidence>
<evidence type="ECO:0000256" key="8">
    <source>
        <dbReference type="SAM" id="MobiDB-lite"/>
    </source>
</evidence>
<dbReference type="InterPro" id="IPR020635">
    <property type="entry name" value="Tyr_kinase_cat_dom"/>
</dbReference>
<gene>
    <name evidence="10" type="ORF">BaRGS_00003350</name>
</gene>
<dbReference type="InterPro" id="IPR008266">
    <property type="entry name" value="Tyr_kinase_AS"/>
</dbReference>
<dbReference type="InterPro" id="IPR000719">
    <property type="entry name" value="Prot_kinase_dom"/>
</dbReference>
<comment type="caution">
    <text evidence="10">The sequence shown here is derived from an EMBL/GenBank/DDBJ whole genome shotgun (WGS) entry which is preliminary data.</text>
</comment>
<dbReference type="Gene3D" id="1.10.510.10">
    <property type="entry name" value="Transferase(Phosphotransferase) domain 1"/>
    <property type="match status" value="1"/>
</dbReference>
<dbReference type="PANTHER" id="PTHR24416">
    <property type="entry name" value="TYROSINE-PROTEIN KINASE RECEPTOR"/>
    <property type="match status" value="1"/>
</dbReference>
<accession>A0ABD0M228</accession>
<protein>
    <recommendedName>
        <fullName evidence="9">Protein kinase domain-containing protein</fullName>
    </recommendedName>
</protein>
<proteinExistence type="predicted"/>
<feature type="compositionally biased region" description="Basic and acidic residues" evidence="8">
    <location>
        <begin position="356"/>
        <end position="371"/>
    </location>
</feature>
<feature type="region of interest" description="Disordered" evidence="8">
    <location>
        <begin position="286"/>
        <end position="331"/>
    </location>
</feature>
<dbReference type="InterPro" id="IPR050122">
    <property type="entry name" value="RTK"/>
</dbReference>
<evidence type="ECO:0000256" key="2">
    <source>
        <dbReference type="ARBA" id="ARBA00022679"/>
    </source>
</evidence>
<keyword evidence="2" id="KW-0808">Transferase</keyword>
<dbReference type="GO" id="GO:0048468">
    <property type="term" value="P:cell development"/>
    <property type="evidence" value="ECO:0007669"/>
    <property type="project" value="UniProtKB-ARBA"/>
</dbReference>
<organism evidence="10 11">
    <name type="scientific">Batillaria attramentaria</name>
    <dbReference type="NCBI Taxonomy" id="370345"/>
    <lineage>
        <taxon>Eukaryota</taxon>
        <taxon>Metazoa</taxon>
        <taxon>Spiralia</taxon>
        <taxon>Lophotrochozoa</taxon>
        <taxon>Mollusca</taxon>
        <taxon>Gastropoda</taxon>
        <taxon>Caenogastropoda</taxon>
        <taxon>Sorbeoconcha</taxon>
        <taxon>Cerithioidea</taxon>
        <taxon>Batillariidae</taxon>
        <taxon>Batillaria</taxon>
    </lineage>
</organism>
<dbReference type="PROSITE" id="PS50011">
    <property type="entry name" value="PROTEIN_KINASE_DOM"/>
    <property type="match status" value="1"/>
</dbReference>
<name>A0ABD0M228_9CAEN</name>
<dbReference type="GO" id="GO:0004713">
    <property type="term" value="F:protein tyrosine kinase activity"/>
    <property type="evidence" value="ECO:0007669"/>
    <property type="project" value="UniProtKB-KW"/>
</dbReference>
<evidence type="ECO:0000256" key="3">
    <source>
        <dbReference type="ARBA" id="ARBA00022741"/>
    </source>
</evidence>
<evidence type="ECO:0000256" key="7">
    <source>
        <dbReference type="ARBA" id="ARBA00023137"/>
    </source>
</evidence>
<comment type="subcellular location">
    <subcellularLocation>
        <location evidence="1">Endomembrane system</location>
    </subcellularLocation>
</comment>
<dbReference type="Gene3D" id="3.30.200.20">
    <property type="entry name" value="Phosphorylase Kinase, domain 1"/>
    <property type="match status" value="1"/>
</dbReference>
<dbReference type="SMART" id="SM00219">
    <property type="entry name" value="TyrKc"/>
    <property type="match status" value="1"/>
</dbReference>
<dbReference type="PRINTS" id="PR00109">
    <property type="entry name" value="TYRKINASE"/>
</dbReference>
<dbReference type="Proteomes" id="UP001519460">
    <property type="component" value="Unassembled WGS sequence"/>
</dbReference>
<evidence type="ECO:0000256" key="1">
    <source>
        <dbReference type="ARBA" id="ARBA00004308"/>
    </source>
</evidence>
<feature type="compositionally biased region" description="Low complexity" evidence="8">
    <location>
        <begin position="286"/>
        <end position="299"/>
    </location>
</feature>
<feature type="region of interest" description="Disordered" evidence="8">
    <location>
        <begin position="346"/>
        <end position="371"/>
    </location>
</feature>
<sequence length="371" mass="41450">MCGRNTCGLSLKLDRRLFKPRQDSVKGAPVSYKEDLVAEINLMKRLGTHPNIVCLIGACTISEPIALVMEYVPYGNLQNFLKKCRLEGDLQKRSNGPSEIQYSMLQDCGGIENGVITPTDMLSFARQVAMAMEYLAEKKYVHRDLAARNVLLHYDKVVKVCDFGLSRDIFNDNQYKKLTNGKLPLKWMAIESLRDRVFTTQSDVWSFGASPYPSIALADLYYVLSNNYRMDKPSNCSNELYALMRTCWADNPLDRPTFTELREQLEDLMAEDRNYLVLEEFDVPLSASESSSNPTTSELFASDMRPSQTAMEAVSGSSESNSSASAAASASAAGLLRQAPALRRPPMTIDVCIHQKSTERLMRPSESDSSP</sequence>
<evidence type="ECO:0000256" key="5">
    <source>
        <dbReference type="ARBA" id="ARBA00022840"/>
    </source>
</evidence>
<dbReference type="FunFam" id="1.10.510.10:FF:001512">
    <property type="entry name" value="Receptor tyrosine-protein kinase erbB-2"/>
    <property type="match status" value="1"/>
</dbReference>
<evidence type="ECO:0000313" key="10">
    <source>
        <dbReference type="EMBL" id="KAK7505605.1"/>
    </source>
</evidence>
<keyword evidence="11" id="KW-1185">Reference proteome</keyword>
<evidence type="ECO:0000256" key="6">
    <source>
        <dbReference type="ARBA" id="ARBA00023136"/>
    </source>
</evidence>
<dbReference type="SUPFAM" id="SSF56112">
    <property type="entry name" value="Protein kinase-like (PK-like)"/>
    <property type="match status" value="1"/>
</dbReference>
<dbReference type="GO" id="GO:0050793">
    <property type="term" value="P:regulation of developmental process"/>
    <property type="evidence" value="ECO:0007669"/>
    <property type="project" value="UniProtKB-ARBA"/>
</dbReference>
<feature type="domain" description="Protein kinase" evidence="9">
    <location>
        <begin position="1"/>
        <end position="269"/>
    </location>
</feature>
<dbReference type="InterPro" id="IPR011009">
    <property type="entry name" value="Kinase-like_dom_sf"/>
</dbReference>
<keyword evidence="5" id="KW-0067">ATP-binding</keyword>
<keyword evidence="7" id="KW-0829">Tyrosine-protein kinase</keyword>
<dbReference type="GO" id="GO:0005524">
    <property type="term" value="F:ATP binding"/>
    <property type="evidence" value="ECO:0007669"/>
    <property type="project" value="UniProtKB-KW"/>
</dbReference>
<dbReference type="PANTHER" id="PTHR24416:SF620">
    <property type="entry name" value="TYROSINE-PROTEIN KINASE RECEPTOR TORSO"/>
    <property type="match status" value="1"/>
</dbReference>
<dbReference type="InterPro" id="IPR001245">
    <property type="entry name" value="Ser-Thr/Tyr_kinase_cat_dom"/>
</dbReference>